<evidence type="ECO:0000313" key="1">
    <source>
        <dbReference type="EMBL" id="MBX44359.1"/>
    </source>
</evidence>
<proteinExistence type="predicted"/>
<sequence>MEIIFFLLQKTSVNPYMAEHAFKERNPLLKLSTLLLLMTILTM</sequence>
<organism evidence="1">
    <name type="scientific">Rhizophora mucronata</name>
    <name type="common">Asiatic mangrove</name>
    <dbReference type="NCBI Taxonomy" id="61149"/>
    <lineage>
        <taxon>Eukaryota</taxon>
        <taxon>Viridiplantae</taxon>
        <taxon>Streptophyta</taxon>
        <taxon>Embryophyta</taxon>
        <taxon>Tracheophyta</taxon>
        <taxon>Spermatophyta</taxon>
        <taxon>Magnoliopsida</taxon>
        <taxon>eudicotyledons</taxon>
        <taxon>Gunneridae</taxon>
        <taxon>Pentapetalae</taxon>
        <taxon>rosids</taxon>
        <taxon>fabids</taxon>
        <taxon>Malpighiales</taxon>
        <taxon>Rhizophoraceae</taxon>
        <taxon>Rhizophora</taxon>
    </lineage>
</organism>
<dbReference type="EMBL" id="GGEC01063875">
    <property type="protein sequence ID" value="MBX44359.1"/>
    <property type="molecule type" value="Transcribed_RNA"/>
</dbReference>
<reference evidence="1" key="1">
    <citation type="submission" date="2018-02" db="EMBL/GenBank/DDBJ databases">
        <title>Rhizophora mucronata_Transcriptome.</title>
        <authorList>
            <person name="Meera S.P."/>
            <person name="Sreeshan A."/>
            <person name="Augustine A."/>
        </authorList>
    </citation>
    <scope>NUCLEOTIDE SEQUENCE</scope>
    <source>
        <tissue evidence="1">Leaf</tissue>
    </source>
</reference>
<name>A0A2P2NPD0_RHIMU</name>
<accession>A0A2P2NPD0</accession>
<dbReference type="AlphaFoldDB" id="A0A2P2NPD0"/>
<protein>
    <submittedName>
        <fullName evidence="1">Uncharacterized protein</fullName>
    </submittedName>
</protein>